<feature type="region of interest" description="Disordered" evidence="7">
    <location>
        <begin position="95"/>
        <end position="307"/>
    </location>
</feature>
<keyword evidence="5" id="KW-0804">Transcription</keyword>
<evidence type="ECO:0000256" key="3">
    <source>
        <dbReference type="ARBA" id="ARBA00022737"/>
    </source>
</evidence>
<dbReference type="InterPro" id="IPR015943">
    <property type="entry name" value="WD40/YVTN_repeat-like_dom_sf"/>
</dbReference>
<dbReference type="PROSITE" id="PS50294">
    <property type="entry name" value="WD_REPEATS_REGION"/>
    <property type="match status" value="5"/>
</dbReference>
<accession>A0A9N8V343</accession>
<comment type="caution">
    <text evidence="9">The sequence shown here is derived from an EMBL/GenBank/DDBJ whole genome shotgun (WGS) entry which is preliminary data.</text>
</comment>
<feature type="compositionally biased region" description="Low complexity" evidence="7">
    <location>
        <begin position="205"/>
        <end position="214"/>
    </location>
</feature>
<feature type="domain" description="Transcriptional repressor Tup1 N-terminal" evidence="8">
    <location>
        <begin position="20"/>
        <end position="95"/>
    </location>
</feature>
<dbReference type="Pfam" id="PF08581">
    <property type="entry name" value="Tup_N"/>
    <property type="match status" value="1"/>
</dbReference>
<feature type="repeat" description="WD" evidence="6">
    <location>
        <begin position="494"/>
        <end position="535"/>
    </location>
</feature>
<dbReference type="EMBL" id="CAJVPK010000028">
    <property type="protein sequence ID" value="CAG8434882.1"/>
    <property type="molecule type" value="Genomic_DNA"/>
</dbReference>
<keyword evidence="4" id="KW-0805">Transcription regulation</keyword>
<dbReference type="InterPro" id="IPR020472">
    <property type="entry name" value="WD40_PAC1"/>
</dbReference>
<evidence type="ECO:0000256" key="7">
    <source>
        <dbReference type="SAM" id="MobiDB-lite"/>
    </source>
</evidence>
<dbReference type="SMART" id="SM00320">
    <property type="entry name" value="WD40"/>
    <property type="match status" value="7"/>
</dbReference>
<dbReference type="PANTHER" id="PTHR19879">
    <property type="entry name" value="TRANSCRIPTION INITIATION FACTOR TFIID"/>
    <property type="match status" value="1"/>
</dbReference>
<evidence type="ECO:0000259" key="8">
    <source>
        <dbReference type="Pfam" id="PF08581"/>
    </source>
</evidence>
<dbReference type="OrthoDB" id="17410at2759"/>
<evidence type="ECO:0000256" key="4">
    <source>
        <dbReference type="ARBA" id="ARBA00023015"/>
    </source>
</evidence>
<dbReference type="Pfam" id="PF00400">
    <property type="entry name" value="WD40"/>
    <property type="match status" value="7"/>
</dbReference>
<dbReference type="Proteomes" id="UP000789706">
    <property type="component" value="Unassembled WGS sequence"/>
</dbReference>
<dbReference type="PROSITE" id="PS00678">
    <property type="entry name" value="WD_REPEATS_1"/>
    <property type="match status" value="4"/>
</dbReference>
<evidence type="ECO:0000256" key="5">
    <source>
        <dbReference type="ARBA" id="ARBA00023163"/>
    </source>
</evidence>
<name>A0A9N8V343_9GLOM</name>
<evidence type="ECO:0000256" key="1">
    <source>
        <dbReference type="ARBA" id="ARBA00022491"/>
    </source>
</evidence>
<feature type="compositionally biased region" description="Low complexity" evidence="7">
    <location>
        <begin position="247"/>
        <end position="260"/>
    </location>
</feature>
<dbReference type="Gene3D" id="1.20.5.340">
    <property type="match status" value="1"/>
</dbReference>
<feature type="repeat" description="WD" evidence="6">
    <location>
        <begin position="549"/>
        <end position="581"/>
    </location>
</feature>
<evidence type="ECO:0000313" key="10">
    <source>
        <dbReference type="Proteomes" id="UP000789706"/>
    </source>
</evidence>
<organism evidence="9 10">
    <name type="scientific">Diversispora eburnea</name>
    <dbReference type="NCBI Taxonomy" id="1213867"/>
    <lineage>
        <taxon>Eukaryota</taxon>
        <taxon>Fungi</taxon>
        <taxon>Fungi incertae sedis</taxon>
        <taxon>Mucoromycota</taxon>
        <taxon>Glomeromycotina</taxon>
        <taxon>Glomeromycetes</taxon>
        <taxon>Diversisporales</taxon>
        <taxon>Diversisporaceae</taxon>
        <taxon>Diversispora</taxon>
    </lineage>
</organism>
<keyword evidence="1" id="KW-0678">Repressor</keyword>
<protein>
    <submittedName>
        <fullName evidence="9">768_t:CDS:1</fullName>
    </submittedName>
</protein>
<dbReference type="SUPFAM" id="SSF50978">
    <property type="entry name" value="WD40 repeat-like"/>
    <property type="match status" value="1"/>
</dbReference>
<dbReference type="PRINTS" id="PR00320">
    <property type="entry name" value="GPROTEINBRPT"/>
</dbReference>
<keyword evidence="10" id="KW-1185">Reference proteome</keyword>
<evidence type="ECO:0000256" key="6">
    <source>
        <dbReference type="PROSITE-ProRule" id="PRU00221"/>
    </source>
</evidence>
<dbReference type="CDD" id="cd00200">
    <property type="entry name" value="WD40"/>
    <property type="match status" value="1"/>
</dbReference>
<dbReference type="AlphaFoldDB" id="A0A9N8V343"/>
<reference evidence="9" key="1">
    <citation type="submission" date="2021-06" db="EMBL/GenBank/DDBJ databases">
        <authorList>
            <person name="Kallberg Y."/>
            <person name="Tangrot J."/>
            <person name="Rosling A."/>
        </authorList>
    </citation>
    <scope>NUCLEOTIDE SEQUENCE</scope>
    <source>
        <strain evidence="9">AZ414A</strain>
    </source>
</reference>
<feature type="compositionally biased region" description="Polar residues" evidence="7">
    <location>
        <begin position="157"/>
        <end position="168"/>
    </location>
</feature>
<evidence type="ECO:0000256" key="2">
    <source>
        <dbReference type="ARBA" id="ARBA00022574"/>
    </source>
</evidence>
<proteinExistence type="predicted"/>
<dbReference type="Gene3D" id="2.130.10.10">
    <property type="entry name" value="YVTN repeat-like/Quinoprotein amine dehydrogenase"/>
    <property type="match status" value="1"/>
</dbReference>
<gene>
    <name evidence="9" type="ORF">DEBURN_LOCUS786</name>
</gene>
<dbReference type="InterPro" id="IPR013890">
    <property type="entry name" value="Tscrpt_rep_Tup1_N"/>
</dbReference>
<dbReference type="InterPro" id="IPR019775">
    <property type="entry name" value="WD40_repeat_CS"/>
</dbReference>
<keyword evidence="3" id="KW-0677">Repeat</keyword>
<dbReference type="InterPro" id="IPR036322">
    <property type="entry name" value="WD40_repeat_dom_sf"/>
</dbReference>
<feature type="repeat" description="WD" evidence="6">
    <location>
        <begin position="405"/>
        <end position="446"/>
    </location>
</feature>
<feature type="compositionally biased region" description="Polar residues" evidence="7">
    <location>
        <begin position="100"/>
        <end position="109"/>
    </location>
</feature>
<dbReference type="PROSITE" id="PS50082">
    <property type="entry name" value="WD_REPEATS_2"/>
    <property type="match status" value="5"/>
</dbReference>
<sequence>MSNIYSHRQIAPGGAPSSNRINELLDTIKAEFDNLQQDAITYKMQREEFEHKVQQQTEEVNLIRQGLYDLQATQKSIKQQYDADVRNLQREIEQSRLHSHPSSRQNNLFGTIMSGNGGPTALVAPAQMSLDPSQQPPTNQPGHPVAYTGPGGPPQSVPQTGQLSQTQHTQKRQRLDDVPPGPPQGGPLGIPGNAQQTPAGMYGSNGIQQPQNNQAPPPLGQGYNMVQNNKPGGKMPKIPQGIGGPDGPQSSGVPTNGNAPAGPPANKRKNNPNMNTQLQSGSRPPIKQSSITGAAGGGLGDMDPETVPAQLKKEGSDWFAIVVCCVKFSSDGKYLATGCNRSAQIYDVTTGHKLAVLDDNNVDKTGDLYIRSVCFSPDGKYLATGAEDKQIRIWDIAQTAIRKYYQGHEQDIYSLDFSRDGRLIVSGSGDKTARVWDMITGDPVFKLTIDEPSQKDAGVTSVAISPDSLYVAAGSLDKIVRVWDARTGYLLERLEGHKDSVYSVAFAPDGKTLVSGSLDKTLKLWDMSHPGRTTSGSGPNAKNSAKSTFNGHKDFVLSVAVSPDGRWVVSGSKDRGVQFWDPVTAQTQFMLQGHKNSALSPALSGPVGKLFATGSGDCRARVWRYFDDNYQS</sequence>
<keyword evidence="2 6" id="KW-0853">WD repeat</keyword>
<dbReference type="PANTHER" id="PTHR19879:SF9">
    <property type="entry name" value="TRANSCRIPTION INITIATION FACTOR TFIID SUBUNIT 5"/>
    <property type="match status" value="1"/>
</dbReference>
<feature type="compositionally biased region" description="Polar residues" evidence="7">
    <location>
        <begin position="277"/>
        <end position="292"/>
    </location>
</feature>
<dbReference type="InterPro" id="IPR001680">
    <property type="entry name" value="WD40_rpt"/>
</dbReference>
<feature type="repeat" description="WD" evidence="6">
    <location>
        <begin position="452"/>
        <end position="493"/>
    </location>
</feature>
<evidence type="ECO:0000313" key="9">
    <source>
        <dbReference type="EMBL" id="CAG8434882.1"/>
    </source>
</evidence>
<feature type="repeat" description="WD" evidence="6">
    <location>
        <begin position="370"/>
        <end position="396"/>
    </location>
</feature>